<dbReference type="GO" id="GO:0005524">
    <property type="term" value="F:ATP binding"/>
    <property type="evidence" value="ECO:0007669"/>
    <property type="project" value="UniProtKB-KW"/>
</dbReference>
<keyword evidence="2" id="KW-0547">Nucleotide-binding</keyword>
<comment type="similarity">
    <text evidence="1">Belongs to the asparagine synthetase family.</text>
</comment>
<reference evidence="6" key="1">
    <citation type="submission" date="2019-03" db="EMBL/GenBank/DDBJ databases">
        <title>Single cell metagenomics reveals metabolic interactions within the superorganism composed of flagellate Streblomastix strix and complex community of Bacteroidetes bacteria on its surface.</title>
        <authorList>
            <person name="Treitli S.C."/>
            <person name="Kolisko M."/>
            <person name="Husnik F."/>
            <person name="Keeling P."/>
            <person name="Hampl V."/>
        </authorList>
    </citation>
    <scope>NUCLEOTIDE SEQUENCE</scope>
    <source>
        <strain evidence="6">STM</strain>
    </source>
</reference>
<dbReference type="CDD" id="cd00712">
    <property type="entry name" value="AsnB"/>
    <property type="match status" value="1"/>
</dbReference>
<dbReference type="Pfam" id="PF00733">
    <property type="entry name" value="Asn_synthase"/>
    <property type="match status" value="1"/>
</dbReference>
<dbReference type="GO" id="GO:0004066">
    <property type="term" value="F:asparagine synthase (glutamine-hydrolyzing) activity"/>
    <property type="evidence" value="ECO:0007669"/>
    <property type="project" value="UniProtKB-EC"/>
</dbReference>
<gene>
    <name evidence="6" type="ORF">EZS27_000743</name>
</gene>
<dbReference type="EC" id="6.3.5.4" evidence="6"/>
<evidence type="ECO:0000256" key="1">
    <source>
        <dbReference type="ARBA" id="ARBA00005752"/>
    </source>
</evidence>
<dbReference type="InterPro" id="IPR033738">
    <property type="entry name" value="AsnB_N"/>
</dbReference>
<dbReference type="PANTHER" id="PTHR43284:SF1">
    <property type="entry name" value="ASPARAGINE SYNTHETASE"/>
    <property type="match status" value="1"/>
</dbReference>
<evidence type="ECO:0000313" key="6">
    <source>
        <dbReference type="EMBL" id="KAA6351946.1"/>
    </source>
</evidence>
<comment type="caution">
    <text evidence="6">The sequence shown here is derived from an EMBL/GenBank/DDBJ whole genome shotgun (WGS) entry which is preliminary data.</text>
</comment>
<dbReference type="PANTHER" id="PTHR43284">
    <property type="entry name" value="ASPARAGINE SYNTHETASE (GLUTAMINE-HYDROLYZING)"/>
    <property type="match status" value="1"/>
</dbReference>
<dbReference type="GO" id="GO:0005829">
    <property type="term" value="C:cytosol"/>
    <property type="evidence" value="ECO:0007669"/>
    <property type="project" value="TreeGrafter"/>
</dbReference>
<name>A0A5J4T0A6_9ZZZZ</name>
<organism evidence="6">
    <name type="scientific">termite gut metagenome</name>
    <dbReference type="NCBI Taxonomy" id="433724"/>
    <lineage>
        <taxon>unclassified sequences</taxon>
        <taxon>metagenomes</taxon>
        <taxon>organismal metagenomes</taxon>
    </lineage>
</organism>
<keyword evidence="3" id="KW-0067">ATP-binding</keyword>
<accession>A0A5J4T0A6</accession>
<dbReference type="InterPro" id="IPR001962">
    <property type="entry name" value="Asn_synthase"/>
</dbReference>
<sequence length="386" mass="43877">MCGISGIITSDIQDIKEPLLLMSEAIAHRGPDSDGIYITESVGLAHRRLSIVDLSANANQPMYSYDKRFVLVYNGEIYNFLELKKELNDYPYQSQSDTEIIIAAFLKWGTDSFSKFNGMFAFGLWDTVEKIFYLVRDRNGIKPVYYAKNKNQFLFSSEVRSLLASRLIPKKLSKNGILEYFQYQTVHAPNTLIEGVSLLEAGHFLRVKMKPELQVENMIYSSFTDSFKKDVNRKSDKEIKHDIYHLLQRSVERRLIADVPIGAFLSGGIDSSILVGLMAQFTNEPVNTFNVNFDESEFSEAHYAQLIARKFKTNHTEIRLRPEDFLSSLPDALAAIDHPSGDGPNTWIVSREVRNRGIKVAFSGLGGDELFAGYAHFKRAIIYHSR</sequence>
<dbReference type="InterPro" id="IPR017932">
    <property type="entry name" value="GATase_2_dom"/>
</dbReference>
<dbReference type="Gene3D" id="3.60.20.10">
    <property type="entry name" value="Glutamine Phosphoribosylpyrophosphate, subunit 1, domain 1"/>
    <property type="match status" value="1"/>
</dbReference>
<dbReference type="GO" id="GO:0006529">
    <property type="term" value="P:asparagine biosynthetic process"/>
    <property type="evidence" value="ECO:0007669"/>
    <property type="project" value="InterPro"/>
</dbReference>
<dbReference type="SUPFAM" id="SSF56235">
    <property type="entry name" value="N-terminal nucleophile aminohydrolases (Ntn hydrolases)"/>
    <property type="match status" value="1"/>
</dbReference>
<dbReference type="SUPFAM" id="SSF52402">
    <property type="entry name" value="Adenine nucleotide alpha hydrolases-like"/>
    <property type="match status" value="1"/>
</dbReference>
<dbReference type="Gene3D" id="3.40.50.620">
    <property type="entry name" value="HUPs"/>
    <property type="match status" value="1"/>
</dbReference>
<evidence type="ECO:0000256" key="3">
    <source>
        <dbReference type="ARBA" id="ARBA00022840"/>
    </source>
</evidence>
<keyword evidence="6" id="KW-0436">Ligase</keyword>
<dbReference type="Pfam" id="PF13537">
    <property type="entry name" value="GATase_7"/>
    <property type="match status" value="1"/>
</dbReference>
<evidence type="ECO:0000256" key="2">
    <source>
        <dbReference type="ARBA" id="ARBA00022741"/>
    </source>
</evidence>
<protein>
    <submittedName>
        <fullName evidence="6">Asparagine synthetase (Glutamine-hydrolyzing) 1</fullName>
        <ecNumber evidence="6">6.3.5.4</ecNumber>
    </submittedName>
</protein>
<dbReference type="InterPro" id="IPR014729">
    <property type="entry name" value="Rossmann-like_a/b/a_fold"/>
</dbReference>
<evidence type="ECO:0000259" key="5">
    <source>
        <dbReference type="PROSITE" id="PS51278"/>
    </source>
</evidence>
<dbReference type="PROSITE" id="PS51278">
    <property type="entry name" value="GATASE_TYPE_2"/>
    <property type="match status" value="1"/>
</dbReference>
<feature type="domain" description="Glutamine amidotransferase type-2" evidence="5">
    <location>
        <begin position="2"/>
        <end position="210"/>
    </location>
</feature>
<dbReference type="InterPro" id="IPR051786">
    <property type="entry name" value="ASN_synthetase/amidase"/>
</dbReference>
<dbReference type="CDD" id="cd01991">
    <property type="entry name" value="Asn_synthase_B_C"/>
    <property type="match status" value="1"/>
</dbReference>
<dbReference type="AlphaFoldDB" id="A0A5J4T0A6"/>
<proteinExistence type="inferred from homology"/>
<dbReference type="InterPro" id="IPR029055">
    <property type="entry name" value="Ntn_hydrolases_N"/>
</dbReference>
<keyword evidence="4" id="KW-0315">Glutamine amidotransferase</keyword>
<evidence type="ECO:0000256" key="4">
    <source>
        <dbReference type="ARBA" id="ARBA00022962"/>
    </source>
</evidence>
<dbReference type="InterPro" id="IPR006426">
    <property type="entry name" value="Asn_synth_AEB"/>
</dbReference>
<dbReference type="EMBL" id="SNRY01000007">
    <property type="protein sequence ID" value="KAA6351946.1"/>
    <property type="molecule type" value="Genomic_DNA"/>
</dbReference>
<dbReference type="NCBIfam" id="TIGR01536">
    <property type="entry name" value="asn_synth_AEB"/>
    <property type="match status" value="1"/>
</dbReference>